<protein>
    <submittedName>
        <fullName evidence="1">Uncharacterized protein</fullName>
    </submittedName>
</protein>
<evidence type="ECO:0000313" key="1">
    <source>
        <dbReference type="EMBL" id="QEL20545.1"/>
    </source>
</evidence>
<gene>
    <name evidence="1" type="ORF">PX52LOC_07650</name>
</gene>
<name>A0A5C1APM8_9BACT</name>
<reference evidence="2" key="1">
    <citation type="submission" date="2019-08" db="EMBL/GenBank/DDBJ databases">
        <title>Limnoglobus roseus gen. nov., sp. nov., a novel freshwater planctomycete with a giant genome from the family Gemmataceae.</title>
        <authorList>
            <person name="Kulichevskaya I.S."/>
            <person name="Naumoff D.G."/>
            <person name="Miroshnikov K."/>
            <person name="Ivanova A."/>
            <person name="Philippov D.A."/>
            <person name="Hakobyan A."/>
            <person name="Rijpstra I.C."/>
            <person name="Sinninghe Damste J.S."/>
            <person name="Liesack W."/>
            <person name="Dedysh S.N."/>
        </authorList>
    </citation>
    <scope>NUCLEOTIDE SEQUENCE [LARGE SCALE GENOMIC DNA]</scope>
    <source>
        <strain evidence="2">PX52</strain>
    </source>
</reference>
<dbReference type="EMBL" id="CP042425">
    <property type="protein sequence ID" value="QEL20545.1"/>
    <property type="molecule type" value="Genomic_DNA"/>
</dbReference>
<proteinExistence type="predicted"/>
<sequence>MWVITTDPVWTRVAIPDGPANQSMSGMANMVEAFQCWGERGWVNPGEGGLLFPTEKAAGEYMASNKMNL</sequence>
<accession>A0A5C1APM8</accession>
<evidence type="ECO:0000313" key="2">
    <source>
        <dbReference type="Proteomes" id="UP000324974"/>
    </source>
</evidence>
<keyword evidence="2" id="KW-1185">Reference proteome</keyword>
<dbReference type="AlphaFoldDB" id="A0A5C1APM8"/>
<dbReference type="Proteomes" id="UP000324974">
    <property type="component" value="Chromosome"/>
</dbReference>
<dbReference type="KEGG" id="lrs:PX52LOC_07650"/>
<organism evidence="1 2">
    <name type="scientific">Limnoglobus roseus</name>
    <dbReference type="NCBI Taxonomy" id="2598579"/>
    <lineage>
        <taxon>Bacteria</taxon>
        <taxon>Pseudomonadati</taxon>
        <taxon>Planctomycetota</taxon>
        <taxon>Planctomycetia</taxon>
        <taxon>Gemmatales</taxon>
        <taxon>Gemmataceae</taxon>
        <taxon>Limnoglobus</taxon>
    </lineage>
</organism>